<evidence type="ECO:0000256" key="4">
    <source>
        <dbReference type="SAM" id="MobiDB-lite"/>
    </source>
</evidence>
<sequence>MVLARNRQELILESLRRNGGVRVSELVRKLGVSDVTIRRDIGELSRRGLADRVHGGAALPEGSGGESGSPPSGTADRTAERALGRLAATLVRPGSSIALSAGNATLEVAAAVRAVADLTVVTNSPAVAQLLHDPARPDRTVVLTGGTLNPAGALVGPLTARTLAPLHVDLLFLPVHGFAAAAGLTGRDLAGVETDRALVAAAACTVVVAGSGRWGVVGLASVAGWDEVGVVVSDEGLPPEARNLLRGRLLLAEPDAPAPGTGGGTR</sequence>
<dbReference type="PANTHER" id="PTHR30363:SF44">
    <property type="entry name" value="AGA OPERON TRANSCRIPTIONAL REPRESSOR-RELATED"/>
    <property type="match status" value="1"/>
</dbReference>
<dbReference type="InterPro" id="IPR018356">
    <property type="entry name" value="Tscrpt_reg_HTH_DeoR_CS"/>
</dbReference>
<dbReference type="SUPFAM" id="SSF46785">
    <property type="entry name" value="Winged helix' DNA-binding domain"/>
    <property type="match status" value="1"/>
</dbReference>
<dbReference type="SUPFAM" id="SSF100950">
    <property type="entry name" value="NagB/RpiA/CoA transferase-like"/>
    <property type="match status" value="1"/>
</dbReference>
<evidence type="ECO:0000313" key="7">
    <source>
        <dbReference type="Proteomes" id="UP000001116"/>
    </source>
</evidence>
<dbReference type="PROSITE" id="PS51000">
    <property type="entry name" value="HTH_DEOR_2"/>
    <property type="match status" value="1"/>
</dbReference>
<dbReference type="Gene3D" id="1.10.10.10">
    <property type="entry name" value="Winged helix-like DNA-binding domain superfamily/Winged helix DNA-binding domain"/>
    <property type="match status" value="1"/>
</dbReference>
<feature type="domain" description="HTH deoR-type" evidence="5">
    <location>
        <begin position="4"/>
        <end position="59"/>
    </location>
</feature>
<dbReference type="InterPro" id="IPR050313">
    <property type="entry name" value="Carb_Metab_HTH_regulators"/>
</dbReference>
<evidence type="ECO:0000256" key="1">
    <source>
        <dbReference type="ARBA" id="ARBA00023015"/>
    </source>
</evidence>
<keyword evidence="3" id="KW-0804">Transcription</keyword>
<dbReference type="PROSITE" id="PS00894">
    <property type="entry name" value="HTH_DEOR_1"/>
    <property type="match status" value="1"/>
</dbReference>
<evidence type="ECO:0000313" key="6">
    <source>
        <dbReference type="EMBL" id="ABS04933.1"/>
    </source>
</evidence>
<dbReference type="InterPro" id="IPR014036">
    <property type="entry name" value="DeoR-like_C"/>
</dbReference>
<dbReference type="InterPro" id="IPR037171">
    <property type="entry name" value="NagB/RpiA_transferase-like"/>
</dbReference>
<dbReference type="PANTHER" id="PTHR30363">
    <property type="entry name" value="HTH-TYPE TRANSCRIPTIONAL REGULATOR SRLR-RELATED"/>
    <property type="match status" value="1"/>
</dbReference>
<name>A6WDP4_KINRD</name>
<evidence type="ECO:0000256" key="2">
    <source>
        <dbReference type="ARBA" id="ARBA00023125"/>
    </source>
</evidence>
<feature type="region of interest" description="Disordered" evidence="4">
    <location>
        <begin position="52"/>
        <end position="76"/>
    </location>
</feature>
<dbReference type="HOGENOM" id="CLU_060699_3_0_11"/>
<evidence type="ECO:0000259" key="5">
    <source>
        <dbReference type="PROSITE" id="PS51000"/>
    </source>
</evidence>
<dbReference type="RefSeq" id="WP_012086807.1">
    <property type="nucleotide sequence ID" value="NC_009664.2"/>
</dbReference>
<organism evidence="6 7">
    <name type="scientific">Kineococcus radiotolerans (strain ATCC BAA-149 / DSM 14245 / SRS30216)</name>
    <dbReference type="NCBI Taxonomy" id="266940"/>
    <lineage>
        <taxon>Bacteria</taxon>
        <taxon>Bacillati</taxon>
        <taxon>Actinomycetota</taxon>
        <taxon>Actinomycetes</taxon>
        <taxon>Kineosporiales</taxon>
        <taxon>Kineosporiaceae</taxon>
        <taxon>Kineococcus</taxon>
    </lineage>
</organism>
<dbReference type="KEGG" id="kra:Krad_3470"/>
<reference evidence="7" key="1">
    <citation type="journal article" date="2008" name="PLoS ONE">
        <title>Survival in nuclear waste, extreme resistance, and potential applications gleaned from the genome sequence of Kineococcus radiotolerans SRS30216.</title>
        <authorList>
            <person name="Bagwell C.E."/>
            <person name="Bhat S."/>
            <person name="Hawkins G.M."/>
            <person name="Smith B.W."/>
            <person name="Biswas T."/>
            <person name="Hoover T.R."/>
            <person name="Saunders E."/>
            <person name="Han C.S."/>
            <person name="Tsodikov O.V."/>
            <person name="Shimkets L.J."/>
        </authorList>
    </citation>
    <scope>NUCLEOTIDE SEQUENCE [LARGE SCALE GENOMIC DNA]</scope>
    <source>
        <strain evidence="7">ATCC BAA-149 / DSM 14245 / SRS30216</strain>
    </source>
</reference>
<dbReference type="GO" id="GO:0003677">
    <property type="term" value="F:DNA binding"/>
    <property type="evidence" value="ECO:0007669"/>
    <property type="project" value="UniProtKB-KW"/>
</dbReference>
<dbReference type="Pfam" id="PF08220">
    <property type="entry name" value="HTH_DeoR"/>
    <property type="match status" value="1"/>
</dbReference>
<gene>
    <name evidence="6" type="ordered locus">Krad_3470</name>
</gene>
<keyword evidence="7" id="KW-1185">Reference proteome</keyword>
<protein>
    <submittedName>
        <fullName evidence="6">Transcriptional regulator, DeoR family</fullName>
    </submittedName>
</protein>
<dbReference type="eggNOG" id="COG1349">
    <property type="taxonomic scope" value="Bacteria"/>
</dbReference>
<proteinExistence type="predicted"/>
<dbReference type="EMBL" id="CP000750">
    <property type="protein sequence ID" value="ABS04933.1"/>
    <property type="molecule type" value="Genomic_DNA"/>
</dbReference>
<dbReference type="SMART" id="SM01134">
    <property type="entry name" value="DeoRC"/>
    <property type="match status" value="1"/>
</dbReference>
<dbReference type="Pfam" id="PF00455">
    <property type="entry name" value="DeoRC"/>
    <property type="match status" value="1"/>
</dbReference>
<evidence type="ECO:0000256" key="3">
    <source>
        <dbReference type="ARBA" id="ARBA00023163"/>
    </source>
</evidence>
<dbReference type="GO" id="GO:0003700">
    <property type="term" value="F:DNA-binding transcription factor activity"/>
    <property type="evidence" value="ECO:0007669"/>
    <property type="project" value="InterPro"/>
</dbReference>
<dbReference type="AlphaFoldDB" id="A6WDP4"/>
<dbReference type="InterPro" id="IPR036388">
    <property type="entry name" value="WH-like_DNA-bd_sf"/>
</dbReference>
<dbReference type="Proteomes" id="UP000001116">
    <property type="component" value="Chromosome"/>
</dbReference>
<dbReference type="InterPro" id="IPR001034">
    <property type="entry name" value="DeoR_HTH"/>
</dbReference>
<dbReference type="PRINTS" id="PR00037">
    <property type="entry name" value="HTHLACR"/>
</dbReference>
<keyword evidence="1" id="KW-0805">Transcription regulation</keyword>
<accession>A6WDP4</accession>
<dbReference type="SMART" id="SM00420">
    <property type="entry name" value="HTH_DEOR"/>
    <property type="match status" value="1"/>
</dbReference>
<keyword evidence="2" id="KW-0238">DNA-binding</keyword>
<dbReference type="InterPro" id="IPR036390">
    <property type="entry name" value="WH_DNA-bd_sf"/>
</dbReference>
<dbReference type="STRING" id="266940.Krad_3470"/>